<evidence type="ECO:0000313" key="3">
    <source>
        <dbReference type="Proteomes" id="UP000738325"/>
    </source>
</evidence>
<dbReference type="EMBL" id="JAAAIP010001507">
    <property type="protein sequence ID" value="KAG0306082.1"/>
    <property type="molecule type" value="Genomic_DNA"/>
</dbReference>
<protein>
    <submittedName>
        <fullName evidence="2">Uncharacterized protein</fullName>
    </submittedName>
</protein>
<gene>
    <name evidence="2" type="ORF">BGZ99_001894</name>
</gene>
<evidence type="ECO:0000313" key="2">
    <source>
        <dbReference type="EMBL" id="KAG0306082.1"/>
    </source>
</evidence>
<feature type="non-terminal residue" evidence="2">
    <location>
        <position position="89"/>
    </location>
</feature>
<reference evidence="2" key="1">
    <citation type="journal article" date="2020" name="Fungal Divers.">
        <title>Resolving the Mortierellaceae phylogeny through synthesis of multi-gene phylogenetics and phylogenomics.</title>
        <authorList>
            <person name="Vandepol N."/>
            <person name="Liber J."/>
            <person name="Desiro A."/>
            <person name="Na H."/>
            <person name="Kennedy M."/>
            <person name="Barry K."/>
            <person name="Grigoriev I.V."/>
            <person name="Miller A.N."/>
            <person name="O'Donnell K."/>
            <person name="Stajich J.E."/>
            <person name="Bonito G."/>
        </authorList>
    </citation>
    <scope>NUCLEOTIDE SEQUENCE</scope>
    <source>
        <strain evidence="2">REB-010B</strain>
    </source>
</reference>
<keyword evidence="3" id="KW-1185">Reference proteome</keyword>
<dbReference type="Proteomes" id="UP000738325">
    <property type="component" value="Unassembled WGS sequence"/>
</dbReference>
<feature type="compositionally biased region" description="Polar residues" evidence="1">
    <location>
        <begin position="18"/>
        <end position="39"/>
    </location>
</feature>
<accession>A0A9P6UIP3</accession>
<sequence>MGSPSRKHGHKTGPSPKKFNTTSAAQHSMPSCQPQRASSSHIEVNIGSIYTSRISTSLHVNIKENYRATEKTLFLVHIPIQIIFLVVIG</sequence>
<proteinExistence type="predicted"/>
<comment type="caution">
    <text evidence="2">The sequence shown here is derived from an EMBL/GenBank/DDBJ whole genome shotgun (WGS) entry which is preliminary data.</text>
</comment>
<evidence type="ECO:0000256" key="1">
    <source>
        <dbReference type="SAM" id="MobiDB-lite"/>
    </source>
</evidence>
<name>A0A9P6UIP3_9FUNG</name>
<dbReference type="AlphaFoldDB" id="A0A9P6UIP3"/>
<feature type="compositionally biased region" description="Basic residues" evidence="1">
    <location>
        <begin position="1"/>
        <end position="11"/>
    </location>
</feature>
<organism evidence="2 3">
    <name type="scientific">Dissophora globulifera</name>
    <dbReference type="NCBI Taxonomy" id="979702"/>
    <lineage>
        <taxon>Eukaryota</taxon>
        <taxon>Fungi</taxon>
        <taxon>Fungi incertae sedis</taxon>
        <taxon>Mucoromycota</taxon>
        <taxon>Mortierellomycotina</taxon>
        <taxon>Mortierellomycetes</taxon>
        <taxon>Mortierellales</taxon>
        <taxon>Mortierellaceae</taxon>
        <taxon>Dissophora</taxon>
    </lineage>
</organism>
<feature type="region of interest" description="Disordered" evidence="1">
    <location>
        <begin position="1"/>
        <end position="39"/>
    </location>
</feature>